<protein>
    <submittedName>
        <fullName evidence="2">Uncharacterized protein</fullName>
    </submittedName>
</protein>
<dbReference type="Proteomes" id="UP000195141">
    <property type="component" value="Chromosome"/>
</dbReference>
<accession>A0A242K8H2</accession>
<sequence length="45" mass="4942">MNKRGLAAIGHVKDIRRTVIKLQIIGYLSLLALIISLICNLIAVI</sequence>
<dbReference type="EMBL" id="NGMM01000002">
    <property type="protein sequence ID" value="OTP17256.1"/>
    <property type="molecule type" value="Genomic_DNA"/>
</dbReference>
<evidence type="ECO:0000256" key="1">
    <source>
        <dbReference type="SAM" id="Phobius"/>
    </source>
</evidence>
<gene>
    <name evidence="2" type="ORF">A5888_001394</name>
    <name evidence="3" type="ORF">A5888_002631</name>
</gene>
<evidence type="ECO:0000313" key="3">
    <source>
        <dbReference type="EMBL" id="WYJ90863.1"/>
    </source>
</evidence>
<evidence type="ECO:0000313" key="4">
    <source>
        <dbReference type="Proteomes" id="UP000195141"/>
    </source>
</evidence>
<proteinExistence type="predicted"/>
<organism evidence="2">
    <name type="scientific">Candidatus Enterococcus clewellii</name>
    <dbReference type="NCBI Taxonomy" id="1834193"/>
    <lineage>
        <taxon>Bacteria</taxon>
        <taxon>Bacillati</taxon>
        <taxon>Bacillota</taxon>
        <taxon>Bacilli</taxon>
        <taxon>Lactobacillales</taxon>
        <taxon>Enterococcaceae</taxon>
        <taxon>Enterococcus</taxon>
    </lineage>
</organism>
<reference evidence="3" key="2">
    <citation type="submission" date="2017-05" db="EMBL/GenBank/DDBJ databases">
        <authorList>
            <consortium name="The Broad Institute Genomics Platform"/>
            <consortium name="The Broad Institute Genomic Center for Infectious Diseases"/>
            <person name="Earl A."/>
            <person name="Manson A."/>
            <person name="Schwartman J."/>
            <person name="Gilmore M."/>
            <person name="Abouelleil A."/>
            <person name="Cao P."/>
            <person name="Chapman S."/>
            <person name="Cusick C."/>
            <person name="Shea T."/>
            <person name="Young S."/>
            <person name="Neafsey D."/>
            <person name="Nusbaum C."/>
            <person name="Birren B."/>
        </authorList>
    </citation>
    <scope>NUCLEOTIDE SEQUENCE</scope>
    <source>
        <strain evidence="3">9E7_DIV0242</strain>
    </source>
</reference>
<reference evidence="2" key="1">
    <citation type="submission" date="2017-05" db="EMBL/GenBank/DDBJ databases">
        <title>The Genome Sequence of Enterococcus sp. 9E7_DIV0242.</title>
        <authorList>
            <consortium name="The Broad Institute Genomics Platform"/>
            <consortium name="The Broad Institute Genomic Center for Infectious Diseases"/>
            <person name="Earl A."/>
            <person name="Manson A."/>
            <person name="Schwartman J."/>
            <person name="Gilmore M."/>
            <person name="Abouelleil A."/>
            <person name="Cao P."/>
            <person name="Chapman S."/>
            <person name="Cusick C."/>
            <person name="Shea T."/>
            <person name="Young S."/>
            <person name="Neafsey D."/>
            <person name="Nusbaum C."/>
            <person name="Birren B."/>
        </authorList>
    </citation>
    <scope>NUCLEOTIDE SEQUENCE [LARGE SCALE GENOMIC DNA]</scope>
    <source>
        <strain evidence="2">9E7_DIV0242</strain>
    </source>
</reference>
<name>A0A242K8H2_9ENTE</name>
<keyword evidence="1" id="KW-1133">Transmembrane helix</keyword>
<dbReference type="AlphaFoldDB" id="A0A242K8H2"/>
<feature type="transmembrane region" description="Helical" evidence="1">
    <location>
        <begin position="24"/>
        <end position="44"/>
    </location>
</feature>
<dbReference type="EMBL" id="CP147247">
    <property type="protein sequence ID" value="WYJ90863.1"/>
    <property type="molecule type" value="Genomic_DNA"/>
</dbReference>
<dbReference type="RefSeq" id="WP_170924729.1">
    <property type="nucleotide sequence ID" value="NZ_CP147247.1"/>
</dbReference>
<reference evidence="3" key="3">
    <citation type="submission" date="2024-03" db="EMBL/GenBank/DDBJ databases">
        <title>The Genome Sequence of Enterococcus sp. DIV0242b.</title>
        <authorList>
            <consortium name="The Broad Institute Genomics Platform"/>
            <consortium name="The Broad Institute Microbial Omics Core"/>
            <consortium name="The Broad Institute Genomic Center for Infectious Diseases"/>
            <person name="Earl A."/>
            <person name="Manson A."/>
            <person name="Gilmore M."/>
            <person name="Schwartman J."/>
            <person name="Shea T."/>
            <person name="Abouelleil A."/>
            <person name="Cao P."/>
            <person name="Chapman S."/>
            <person name="Cusick C."/>
            <person name="Young S."/>
            <person name="Neafsey D."/>
            <person name="Nusbaum C."/>
            <person name="Birren B."/>
        </authorList>
    </citation>
    <scope>NUCLEOTIDE SEQUENCE</scope>
    <source>
        <strain evidence="3">9E7_DIV0242</strain>
    </source>
</reference>
<keyword evidence="1" id="KW-0812">Transmembrane</keyword>
<evidence type="ECO:0000313" key="2">
    <source>
        <dbReference type="EMBL" id="OTP17256.1"/>
    </source>
</evidence>
<keyword evidence="1" id="KW-0472">Membrane</keyword>
<keyword evidence="4" id="KW-1185">Reference proteome</keyword>